<proteinExistence type="predicted"/>
<dbReference type="PRINTS" id="PR01776">
    <property type="entry name" value="HPOMPFAMILY"/>
</dbReference>
<dbReference type="EMBL" id="LT633011">
    <property type="protein sequence ID" value="SFZ71040.1"/>
    <property type="molecule type" value="Genomic_DNA"/>
</dbReference>
<accession>A0A1M4NHK2</accession>
<reference evidence="1" key="1">
    <citation type="submission" date="2016-10" db="EMBL/GenBank/DDBJ databases">
        <title>Proteomic and phylogenetic analysis of the outer membrane protein repertoire of gastric Helicobacter species.</title>
        <authorList>
            <person name="Joosten M."/>
        </authorList>
    </citation>
    <scope>NUCLEOTIDE SEQUENCE</scope>
    <source>
        <strain evidence="1">CS1</strain>
    </source>
</reference>
<gene>
    <name evidence="1" type="primary">omp931</name>
</gene>
<dbReference type="AlphaFoldDB" id="A0A1M4NHK2"/>
<sequence length="295" mass="32139">MILKKAVLVGSLCGACLLGAEESGLYVQGGFQYSNFAGRTSTDKTAIVMPDGSLPGANTLGLQTVENDKLLPYGMPTAMNGNLFGVDIQFGYRQFFGQKKHFGLRYYGIFSGQGGEFSGISSGYVNQPASNLFYGAGLDALFNFYEKNERTLGVFAGVMIGGSSWIMGKATGNASCRWPAYSRASKITEHSCGTTMDKSWSSLAYYINNPKADAGASAKFSPTFVQFIVNMGFRTNLSKHQGFEFGVRVPTIDTPYFTITNTRHLNALIGGGKNSKATLTFRRNVALYWNYVYNF</sequence>
<dbReference type="InterPro" id="IPR002718">
    <property type="entry name" value="OMP_Helicobacter"/>
</dbReference>
<evidence type="ECO:0000313" key="1">
    <source>
        <dbReference type="EMBL" id="SFZ71040.1"/>
    </source>
</evidence>
<organism evidence="1">
    <name type="scientific">Helicobacter felis</name>
    <dbReference type="NCBI Taxonomy" id="214"/>
    <lineage>
        <taxon>Bacteria</taxon>
        <taxon>Pseudomonadati</taxon>
        <taxon>Campylobacterota</taxon>
        <taxon>Epsilonproteobacteria</taxon>
        <taxon>Campylobacterales</taxon>
        <taxon>Helicobacteraceae</taxon>
        <taxon>Helicobacter</taxon>
    </lineage>
</organism>
<name>A0A1M4NHK2_HELFE</name>
<dbReference type="Pfam" id="PF01856">
    <property type="entry name" value="HP_OMP"/>
    <property type="match status" value="1"/>
</dbReference>
<dbReference type="RefSeq" id="WP_104690015.1">
    <property type="nucleotide sequence ID" value="NZ_FZKG01000032.1"/>
</dbReference>
<protein>
    <submittedName>
        <fullName evidence="1">OMP931</fullName>
    </submittedName>
</protein>